<dbReference type="EMBL" id="AUZY01001321">
    <property type="protein sequence ID" value="EQD75227.1"/>
    <property type="molecule type" value="Genomic_DNA"/>
</dbReference>
<sequence>MNRIIRLSLIALGVWTVAWGYGIPVQAAPHPSIPHVSVAVHSRSVVTHGSVVINGKTIHYEARAGTLIMRNAKMQPIASIFYIAYLRKGVRNEIHRPITFAYNGGPGSAANWVDFGGLGPMRVALPPHSGFAEAPPYLILPNHSSILRRTDLVFIDPVGTGFSHVLGNAKPQDFWGIDADAHSVGAFIMRYLTKFNRWNSPKFILGESYGTTRSAVLSNDLQHHGVQLNGVILLSSILNFETASFAPGNDLPYILYLPSEAAVAWYHHRLNPRPKNLPAFLSRVEHFATGAYAHALMMGDTLSPEAKNQVIAKLVQYTSIPAHLWRRGNLRITGSEFQALLLNSEGKQTGRLDARYANYKLVPMLPAPLYSTMSDAINGPLTD</sequence>
<keyword evidence="1" id="KW-0645">Protease</keyword>
<gene>
    <name evidence="1" type="ORF">B1B_02241</name>
</gene>
<accession>T1BZS9</accession>
<proteinExistence type="predicted"/>
<name>T1BZS9_9ZZZZ</name>
<dbReference type="AlphaFoldDB" id="T1BZS9"/>
<protein>
    <submittedName>
        <fullName evidence="1">Peptidase S10 serine carboxypeptidase</fullName>
    </submittedName>
</protein>
<organism evidence="1">
    <name type="scientific">mine drainage metagenome</name>
    <dbReference type="NCBI Taxonomy" id="410659"/>
    <lineage>
        <taxon>unclassified sequences</taxon>
        <taxon>metagenomes</taxon>
        <taxon>ecological metagenomes</taxon>
    </lineage>
</organism>
<comment type="caution">
    <text evidence="1">The sequence shown here is derived from an EMBL/GenBank/DDBJ whole genome shotgun (WGS) entry which is preliminary data.</text>
</comment>
<dbReference type="GO" id="GO:0004185">
    <property type="term" value="F:serine-type carboxypeptidase activity"/>
    <property type="evidence" value="ECO:0007669"/>
    <property type="project" value="InterPro"/>
</dbReference>
<dbReference type="InterPro" id="IPR001563">
    <property type="entry name" value="Peptidase_S10"/>
</dbReference>
<dbReference type="SUPFAM" id="SSF53474">
    <property type="entry name" value="alpha/beta-Hydrolases"/>
    <property type="match status" value="1"/>
</dbReference>
<dbReference type="InterPro" id="IPR029058">
    <property type="entry name" value="AB_hydrolase_fold"/>
</dbReference>
<dbReference type="Pfam" id="PF00450">
    <property type="entry name" value="Peptidase_S10"/>
    <property type="match status" value="1"/>
</dbReference>
<reference evidence="1" key="2">
    <citation type="journal article" date="2014" name="ISME J.">
        <title>Microbial stratification in low pH oxic and suboxic macroscopic growths along an acid mine drainage.</title>
        <authorList>
            <person name="Mendez-Garcia C."/>
            <person name="Mesa V."/>
            <person name="Sprenger R.R."/>
            <person name="Richter M."/>
            <person name="Diez M.S."/>
            <person name="Solano J."/>
            <person name="Bargiela R."/>
            <person name="Golyshina O.V."/>
            <person name="Manteca A."/>
            <person name="Ramos J.L."/>
            <person name="Gallego J.R."/>
            <person name="Llorente I."/>
            <person name="Martins Dos Santos V.A."/>
            <person name="Jensen O.N."/>
            <person name="Pelaez A.I."/>
            <person name="Sanchez J."/>
            <person name="Ferrer M."/>
        </authorList>
    </citation>
    <scope>NUCLEOTIDE SEQUENCE</scope>
</reference>
<evidence type="ECO:0000313" key="1">
    <source>
        <dbReference type="EMBL" id="EQD75227.1"/>
    </source>
</evidence>
<keyword evidence="1" id="KW-0121">Carboxypeptidase</keyword>
<dbReference type="Gene3D" id="3.40.50.1820">
    <property type="entry name" value="alpha/beta hydrolase"/>
    <property type="match status" value="1"/>
</dbReference>
<reference evidence="1" key="1">
    <citation type="submission" date="2013-08" db="EMBL/GenBank/DDBJ databases">
        <authorList>
            <person name="Mendez C."/>
            <person name="Richter M."/>
            <person name="Ferrer M."/>
            <person name="Sanchez J."/>
        </authorList>
    </citation>
    <scope>NUCLEOTIDE SEQUENCE</scope>
</reference>
<dbReference type="GO" id="GO:0006508">
    <property type="term" value="P:proteolysis"/>
    <property type="evidence" value="ECO:0007669"/>
    <property type="project" value="InterPro"/>
</dbReference>
<keyword evidence="1" id="KW-0378">Hydrolase</keyword>
<feature type="non-terminal residue" evidence="1">
    <location>
        <position position="383"/>
    </location>
</feature>